<comment type="function">
    <text evidence="7">Destroys radicals which are normally produced within the cells and which are toxic to biological systems.</text>
</comment>
<feature type="binding site" evidence="6">
    <location>
        <position position="203"/>
    </location>
    <ligand>
        <name>Mn(2+)</name>
        <dbReference type="ChEBI" id="CHEBI:29035"/>
    </ligand>
</feature>
<dbReference type="GO" id="GO:0046872">
    <property type="term" value="F:metal ion binding"/>
    <property type="evidence" value="ECO:0007669"/>
    <property type="project" value="UniProtKB-KW"/>
</dbReference>
<dbReference type="Proteomes" id="UP000482487">
    <property type="component" value="Unassembled WGS sequence"/>
</dbReference>
<keyword evidence="11" id="KW-1185">Reference proteome</keyword>
<accession>A0A7C9N1N2</accession>
<dbReference type="InterPro" id="IPR019833">
    <property type="entry name" value="Mn/Fe_SOD_BS"/>
</dbReference>
<dbReference type="InterPro" id="IPR036324">
    <property type="entry name" value="Mn/Fe_SOD_N_sf"/>
</dbReference>
<keyword evidence="5" id="KW-0411">Iron-sulfur</keyword>
<dbReference type="GO" id="GO:0004784">
    <property type="term" value="F:superoxide dismutase activity"/>
    <property type="evidence" value="ECO:0007669"/>
    <property type="project" value="UniProtKB-EC"/>
</dbReference>
<dbReference type="OrthoDB" id="9803125at2"/>
<proteinExistence type="inferred from homology"/>
<dbReference type="Gene3D" id="3.55.40.20">
    <property type="entry name" value="Iron/manganese superoxide dismutase, C-terminal domain"/>
    <property type="match status" value="1"/>
</dbReference>
<dbReference type="SUPFAM" id="SSF46609">
    <property type="entry name" value="Fe,Mn superoxide dismutase (SOD), N-terminal domain"/>
    <property type="match status" value="1"/>
</dbReference>
<comment type="similarity">
    <text evidence="1 7">Belongs to the iron/manganese superoxide dismutase family.</text>
</comment>
<organism evidence="10 11">
    <name type="scientific">Solidesulfovibrio aerotolerans</name>
    <dbReference type="NCBI Taxonomy" id="295255"/>
    <lineage>
        <taxon>Bacteria</taxon>
        <taxon>Pseudomonadati</taxon>
        <taxon>Thermodesulfobacteriota</taxon>
        <taxon>Desulfovibrionia</taxon>
        <taxon>Desulfovibrionales</taxon>
        <taxon>Desulfovibrionaceae</taxon>
        <taxon>Solidesulfovibrio</taxon>
    </lineage>
</organism>
<dbReference type="EMBL" id="WVUD01000012">
    <property type="protein sequence ID" value="MYL83211.1"/>
    <property type="molecule type" value="Genomic_DNA"/>
</dbReference>
<evidence type="ECO:0000259" key="8">
    <source>
        <dbReference type="Pfam" id="PF00081"/>
    </source>
</evidence>
<dbReference type="Pfam" id="PF00081">
    <property type="entry name" value="Sod_Fe_N"/>
    <property type="match status" value="1"/>
</dbReference>
<evidence type="ECO:0000256" key="3">
    <source>
        <dbReference type="ARBA" id="ARBA00022723"/>
    </source>
</evidence>
<feature type="binding site" evidence="6">
    <location>
        <position position="199"/>
    </location>
    <ligand>
        <name>Mn(2+)</name>
        <dbReference type="ChEBI" id="CHEBI:29035"/>
    </ligand>
</feature>
<reference evidence="10 11" key="1">
    <citation type="submission" date="2020-01" db="EMBL/GenBank/DDBJ databases">
        <title>Genome sequence of Desulfovibrio aerotolerans DSM 16695(T).</title>
        <authorList>
            <person name="Karnachuk O."/>
            <person name="Avakyan M."/>
            <person name="Mardanov A."/>
            <person name="Kadnikov V."/>
            <person name="Ravin N."/>
        </authorList>
    </citation>
    <scope>NUCLEOTIDE SEQUENCE [LARGE SCALE GENOMIC DNA]</scope>
    <source>
        <strain evidence="10 11">DSM 16695</strain>
    </source>
</reference>
<evidence type="ECO:0000256" key="5">
    <source>
        <dbReference type="ARBA" id="ARBA00023014"/>
    </source>
</evidence>
<dbReference type="InterPro" id="IPR019832">
    <property type="entry name" value="Mn/Fe_SOD_C"/>
</dbReference>
<name>A0A7C9N1N2_9BACT</name>
<keyword evidence="5" id="KW-0408">Iron</keyword>
<dbReference type="SUPFAM" id="SSF54719">
    <property type="entry name" value="Fe,Mn superoxide dismutase (SOD), C-terminal domain"/>
    <property type="match status" value="1"/>
</dbReference>
<dbReference type="PROSITE" id="PS00088">
    <property type="entry name" value="SOD_MN"/>
    <property type="match status" value="1"/>
</dbReference>
<evidence type="ECO:0000256" key="6">
    <source>
        <dbReference type="PIRSR" id="PIRSR000349-1"/>
    </source>
</evidence>
<dbReference type="AlphaFoldDB" id="A0A7C9N1N2"/>
<dbReference type="InterPro" id="IPR006311">
    <property type="entry name" value="TAT_signal"/>
</dbReference>
<evidence type="ECO:0000256" key="4">
    <source>
        <dbReference type="ARBA" id="ARBA00023002"/>
    </source>
</evidence>
<sequence>MPIPSAHTFSRRHMLRLTAGAGLLFLAGGLLRPGDAQAAAFAAPALPYAENALEPVISAKTVGFHYGKHTLGYFDNANKLVAESPLAGQPLEKVFLEAAKDPKMVGLFRNAAQAWNHVFYWNGLTATAGAPSGKLAKAIETSFGGLEACQKALAEAAVSQFGSGWAWLVADSTGKLSVVKTGNADNPLQDGLKPLWVIDVWEHAYYLDYQNRRADYVKGVLDKLVNWDFAAKNLG</sequence>
<dbReference type="InterPro" id="IPR001189">
    <property type="entry name" value="Mn/Fe_SOD"/>
</dbReference>
<evidence type="ECO:0000256" key="7">
    <source>
        <dbReference type="RuleBase" id="RU000414"/>
    </source>
</evidence>
<protein>
    <recommendedName>
        <fullName evidence="2 7">Superoxide dismutase</fullName>
        <ecNumber evidence="2 7">1.15.1.1</ecNumber>
    </recommendedName>
</protein>
<evidence type="ECO:0000313" key="10">
    <source>
        <dbReference type="EMBL" id="MYL83211.1"/>
    </source>
</evidence>
<dbReference type="GO" id="GO:0051536">
    <property type="term" value="F:iron-sulfur cluster binding"/>
    <property type="evidence" value="ECO:0007669"/>
    <property type="project" value="UniProtKB-KW"/>
</dbReference>
<comment type="caution">
    <text evidence="10">The sequence shown here is derived from an EMBL/GenBank/DDBJ whole genome shotgun (WGS) entry which is preliminary data.</text>
</comment>
<evidence type="ECO:0000259" key="9">
    <source>
        <dbReference type="Pfam" id="PF02777"/>
    </source>
</evidence>
<dbReference type="PANTHER" id="PTHR42769:SF3">
    <property type="entry name" value="SUPEROXIDE DISMUTASE [FE] 2, CHLOROPLASTIC"/>
    <property type="match status" value="1"/>
</dbReference>
<feature type="domain" description="Manganese/iron superoxide dismutase C-terminal" evidence="9">
    <location>
        <begin position="131"/>
        <end position="232"/>
    </location>
</feature>
<keyword evidence="3 6" id="KW-0479">Metal-binding</keyword>
<dbReference type="Gene3D" id="1.10.287.990">
    <property type="entry name" value="Fe,Mn superoxide dismutase (SOD) domain"/>
    <property type="match status" value="1"/>
</dbReference>
<dbReference type="PRINTS" id="PR01703">
    <property type="entry name" value="MNSODISMTASE"/>
</dbReference>
<dbReference type="RefSeq" id="WP_160960332.1">
    <property type="nucleotide sequence ID" value="NZ_WVUD01000012.1"/>
</dbReference>
<dbReference type="EC" id="1.15.1.1" evidence="2 7"/>
<evidence type="ECO:0000313" key="11">
    <source>
        <dbReference type="Proteomes" id="UP000482487"/>
    </source>
</evidence>
<keyword evidence="4 7" id="KW-0560">Oxidoreductase</keyword>
<feature type="binding site" evidence="6">
    <location>
        <position position="65"/>
    </location>
    <ligand>
        <name>Mn(2+)</name>
        <dbReference type="ChEBI" id="CHEBI:29035"/>
    </ligand>
</feature>
<evidence type="ECO:0000256" key="2">
    <source>
        <dbReference type="ARBA" id="ARBA00012682"/>
    </source>
</evidence>
<dbReference type="InterPro" id="IPR019831">
    <property type="entry name" value="Mn/Fe_SOD_N"/>
</dbReference>
<gene>
    <name evidence="10" type="ORF">GTA51_08705</name>
</gene>
<evidence type="ECO:0000256" key="1">
    <source>
        <dbReference type="ARBA" id="ARBA00008714"/>
    </source>
</evidence>
<dbReference type="InterPro" id="IPR036314">
    <property type="entry name" value="SOD_C_sf"/>
</dbReference>
<dbReference type="PIRSF" id="PIRSF000349">
    <property type="entry name" value="SODismutase"/>
    <property type="match status" value="1"/>
</dbReference>
<dbReference type="PROSITE" id="PS51318">
    <property type="entry name" value="TAT"/>
    <property type="match status" value="1"/>
</dbReference>
<feature type="binding site" evidence="6">
    <location>
        <position position="117"/>
    </location>
    <ligand>
        <name>Mn(2+)</name>
        <dbReference type="ChEBI" id="CHEBI:29035"/>
    </ligand>
</feature>
<feature type="domain" description="Manganese/iron superoxide dismutase N-terminal" evidence="8">
    <location>
        <begin position="41"/>
        <end position="124"/>
    </location>
</feature>
<dbReference type="PANTHER" id="PTHR42769">
    <property type="entry name" value="SUPEROXIDE DISMUTASE"/>
    <property type="match status" value="1"/>
</dbReference>
<dbReference type="Pfam" id="PF02777">
    <property type="entry name" value="Sod_Fe_C"/>
    <property type="match status" value="1"/>
</dbReference>
<comment type="catalytic activity">
    <reaction evidence="7">
        <text>2 superoxide + 2 H(+) = H2O2 + O2</text>
        <dbReference type="Rhea" id="RHEA:20696"/>
        <dbReference type="ChEBI" id="CHEBI:15378"/>
        <dbReference type="ChEBI" id="CHEBI:15379"/>
        <dbReference type="ChEBI" id="CHEBI:16240"/>
        <dbReference type="ChEBI" id="CHEBI:18421"/>
        <dbReference type="EC" id="1.15.1.1"/>
    </reaction>
</comment>